<name>A0ABT4RD94_9ACTN</name>
<accession>A0ABT4RD94</accession>
<protein>
    <submittedName>
        <fullName evidence="1">Uncharacterized protein</fullName>
    </submittedName>
</protein>
<evidence type="ECO:0000313" key="2">
    <source>
        <dbReference type="Proteomes" id="UP001147700"/>
    </source>
</evidence>
<dbReference type="Proteomes" id="UP001147700">
    <property type="component" value="Unassembled WGS sequence"/>
</dbReference>
<reference evidence="1" key="1">
    <citation type="submission" date="2022-10" db="EMBL/GenBank/DDBJ databases">
        <title>The WGS of Solirubrobacter sp. CPCC 204708.</title>
        <authorList>
            <person name="Jiang Z."/>
        </authorList>
    </citation>
    <scope>NUCLEOTIDE SEQUENCE</scope>
    <source>
        <strain evidence="1">CPCC 204708</strain>
    </source>
</reference>
<evidence type="ECO:0000313" key="1">
    <source>
        <dbReference type="EMBL" id="MDA0136341.1"/>
    </source>
</evidence>
<dbReference type="RefSeq" id="WP_202955506.1">
    <property type="nucleotide sequence ID" value="NZ_JAPCID010000003.1"/>
</dbReference>
<comment type="caution">
    <text evidence="1">The sequence shown here is derived from an EMBL/GenBank/DDBJ whole genome shotgun (WGS) entry which is preliminary data.</text>
</comment>
<organism evidence="1 2">
    <name type="scientific">Solirubrobacter deserti</name>
    <dbReference type="NCBI Taxonomy" id="2282478"/>
    <lineage>
        <taxon>Bacteria</taxon>
        <taxon>Bacillati</taxon>
        <taxon>Actinomycetota</taxon>
        <taxon>Thermoleophilia</taxon>
        <taxon>Solirubrobacterales</taxon>
        <taxon>Solirubrobacteraceae</taxon>
        <taxon>Solirubrobacter</taxon>
    </lineage>
</organism>
<proteinExistence type="predicted"/>
<keyword evidence="2" id="KW-1185">Reference proteome</keyword>
<dbReference type="EMBL" id="JAPCID010000003">
    <property type="protein sequence ID" value="MDA0136341.1"/>
    <property type="molecule type" value="Genomic_DNA"/>
</dbReference>
<gene>
    <name evidence="1" type="ORF">OJ962_02450</name>
</gene>
<sequence>MNHIHELAYRAHDGIFVTMFWDAETNLVTVAVADEKTDDAFEVLVLPGERALDVFHHPYAYRAVREERSSTLVRTT</sequence>